<protein>
    <recommendedName>
        <fullName evidence="12">Probable dual-specificity RNA methyltransferase RlmN</fullName>
        <ecNumber evidence="12">2.1.1.192</ecNumber>
    </recommendedName>
    <alternativeName>
        <fullName evidence="12">23S rRNA (adenine(2503)-C(2))-methyltransferase</fullName>
    </alternativeName>
    <alternativeName>
        <fullName evidence="12">23S rRNA m2A2503 methyltransferase</fullName>
    </alternativeName>
    <alternativeName>
        <fullName evidence="12">Ribosomal RNA large subunit methyltransferase N</fullName>
    </alternativeName>
    <alternativeName>
        <fullName evidence="12">tRNA (adenine(37)-C(2))-methyltransferase</fullName>
    </alternativeName>
    <alternativeName>
        <fullName evidence="12">tRNA m2A37 methyltransferase</fullName>
    </alternativeName>
</protein>
<keyword evidence="9 12" id="KW-0479">Metal-binding</keyword>
<dbReference type="NCBIfam" id="TIGR00048">
    <property type="entry name" value="rRNA_mod_RlmN"/>
    <property type="match status" value="1"/>
</dbReference>
<dbReference type="SUPFAM" id="SSF102114">
    <property type="entry name" value="Radical SAM enzymes"/>
    <property type="match status" value="1"/>
</dbReference>
<evidence type="ECO:0000256" key="6">
    <source>
        <dbReference type="ARBA" id="ARBA00022679"/>
    </source>
</evidence>
<keyword evidence="11 12" id="KW-0411">Iron-sulfur</keyword>
<dbReference type="Gene3D" id="3.20.20.70">
    <property type="entry name" value="Aldolase class I"/>
    <property type="match status" value="1"/>
</dbReference>
<feature type="binding site" evidence="12">
    <location>
        <position position="114"/>
    </location>
    <ligand>
        <name>[4Fe-4S] cluster</name>
        <dbReference type="ChEBI" id="CHEBI:49883"/>
        <note>4Fe-4S-S-AdoMet</note>
    </ligand>
</feature>
<comment type="caution">
    <text evidence="12">Lacks conserved residue(s) required for the propagation of feature annotation.</text>
</comment>
<dbReference type="GO" id="GO:0030488">
    <property type="term" value="P:tRNA methylation"/>
    <property type="evidence" value="ECO:0007669"/>
    <property type="project" value="UniProtKB-UniRule"/>
</dbReference>
<dbReference type="GO" id="GO:0002935">
    <property type="term" value="F:tRNA (adenine(37)-C2)-methyltransferase activity"/>
    <property type="evidence" value="ECO:0007669"/>
    <property type="project" value="UniProtKB-UniRule"/>
</dbReference>
<feature type="binding site" evidence="12">
    <location>
        <position position="291"/>
    </location>
    <ligand>
        <name>S-adenosyl-L-methionine</name>
        <dbReference type="ChEBI" id="CHEBI:59789"/>
    </ligand>
</feature>
<feature type="binding site" evidence="12">
    <location>
        <position position="192"/>
    </location>
    <ligand>
        <name>S-adenosyl-L-methionine</name>
        <dbReference type="ChEBI" id="CHEBI:59789"/>
    </ligand>
</feature>
<evidence type="ECO:0000256" key="2">
    <source>
        <dbReference type="ARBA" id="ARBA00022485"/>
    </source>
</evidence>
<dbReference type="GO" id="GO:0000049">
    <property type="term" value="F:tRNA binding"/>
    <property type="evidence" value="ECO:0007669"/>
    <property type="project" value="UniProtKB-UniRule"/>
</dbReference>
<keyword evidence="3 12" id="KW-0963">Cytoplasm</keyword>
<dbReference type="SFLD" id="SFLDF00275">
    <property type="entry name" value="adenosine_C2_methyltransferase"/>
    <property type="match status" value="1"/>
</dbReference>
<dbReference type="EC" id="2.1.1.192" evidence="12"/>
<dbReference type="GO" id="GO:0051539">
    <property type="term" value="F:4 iron, 4 sulfur cluster binding"/>
    <property type="evidence" value="ECO:0007669"/>
    <property type="project" value="UniProtKB-UniRule"/>
</dbReference>
<dbReference type="InterPro" id="IPR007197">
    <property type="entry name" value="rSAM"/>
</dbReference>
<dbReference type="GO" id="GO:0046872">
    <property type="term" value="F:metal ion binding"/>
    <property type="evidence" value="ECO:0007669"/>
    <property type="project" value="UniProtKB-KW"/>
</dbReference>
<comment type="catalytic activity">
    <reaction evidence="12">
        <text>adenosine(2503) in 23S rRNA + 2 reduced [2Fe-2S]-[ferredoxin] + 2 S-adenosyl-L-methionine = 2-methyladenosine(2503) in 23S rRNA + 5'-deoxyadenosine + L-methionine + 2 oxidized [2Fe-2S]-[ferredoxin] + S-adenosyl-L-homocysteine</text>
        <dbReference type="Rhea" id="RHEA:42916"/>
        <dbReference type="Rhea" id="RHEA-COMP:10000"/>
        <dbReference type="Rhea" id="RHEA-COMP:10001"/>
        <dbReference type="Rhea" id="RHEA-COMP:10152"/>
        <dbReference type="Rhea" id="RHEA-COMP:10282"/>
        <dbReference type="ChEBI" id="CHEBI:17319"/>
        <dbReference type="ChEBI" id="CHEBI:33737"/>
        <dbReference type="ChEBI" id="CHEBI:33738"/>
        <dbReference type="ChEBI" id="CHEBI:57844"/>
        <dbReference type="ChEBI" id="CHEBI:57856"/>
        <dbReference type="ChEBI" id="CHEBI:59789"/>
        <dbReference type="ChEBI" id="CHEBI:74411"/>
        <dbReference type="ChEBI" id="CHEBI:74497"/>
        <dbReference type="EC" id="2.1.1.192"/>
    </reaction>
</comment>
<evidence type="ECO:0000256" key="1">
    <source>
        <dbReference type="ARBA" id="ARBA00004496"/>
    </source>
</evidence>
<feature type="active site" description="Proton acceptor" evidence="12">
    <location>
        <position position="94"/>
    </location>
</feature>
<dbReference type="GO" id="GO:0005737">
    <property type="term" value="C:cytoplasm"/>
    <property type="evidence" value="ECO:0007669"/>
    <property type="project" value="UniProtKB-SubCell"/>
</dbReference>
<evidence type="ECO:0000313" key="15">
    <source>
        <dbReference type="Proteomes" id="UP000235658"/>
    </source>
</evidence>
<dbReference type="CDD" id="cd01335">
    <property type="entry name" value="Radical_SAM"/>
    <property type="match status" value="1"/>
</dbReference>
<dbReference type="RefSeq" id="WP_102197458.1">
    <property type="nucleotide sequence ID" value="NZ_PNHP01000001.1"/>
</dbReference>
<gene>
    <name evidence="12 14" type="primary">rlmN</name>
    <name evidence="14" type="ORF">CJ192_01160</name>
</gene>
<evidence type="ECO:0000256" key="10">
    <source>
        <dbReference type="ARBA" id="ARBA00023004"/>
    </source>
</evidence>
<evidence type="ECO:0000256" key="9">
    <source>
        <dbReference type="ARBA" id="ARBA00022723"/>
    </source>
</evidence>
<keyword evidence="12" id="KW-1015">Disulfide bond</keyword>
<dbReference type="Proteomes" id="UP000235658">
    <property type="component" value="Unassembled WGS sequence"/>
</dbReference>
<dbReference type="GO" id="GO:0019843">
    <property type="term" value="F:rRNA binding"/>
    <property type="evidence" value="ECO:0007669"/>
    <property type="project" value="UniProtKB-UniRule"/>
</dbReference>
<feature type="binding site" evidence="12">
    <location>
        <begin position="215"/>
        <end position="217"/>
    </location>
    <ligand>
        <name>S-adenosyl-L-methionine</name>
        <dbReference type="ChEBI" id="CHEBI:59789"/>
    </ligand>
</feature>
<keyword evidence="6 12" id="KW-0808">Transferase</keyword>
<feature type="binding site" evidence="12">
    <location>
        <position position="118"/>
    </location>
    <ligand>
        <name>[4Fe-4S] cluster</name>
        <dbReference type="ChEBI" id="CHEBI:49883"/>
        <note>4Fe-4S-S-AdoMet</note>
    </ligand>
</feature>
<dbReference type="InterPro" id="IPR027492">
    <property type="entry name" value="RNA_MTrfase_RlmN"/>
</dbReference>
<dbReference type="Pfam" id="PF21016">
    <property type="entry name" value="RlmN_N"/>
    <property type="match status" value="1"/>
</dbReference>
<dbReference type="PANTHER" id="PTHR30544:SF5">
    <property type="entry name" value="RADICAL SAM CORE DOMAIN-CONTAINING PROTEIN"/>
    <property type="match status" value="1"/>
</dbReference>
<comment type="cofactor">
    <cofactor evidence="12">
        <name>[4Fe-4S] cluster</name>
        <dbReference type="ChEBI" id="CHEBI:49883"/>
    </cofactor>
    <text evidence="12">Binds 1 [4Fe-4S] cluster. The cluster is coordinated with 3 cysteines and an exchangeable S-adenosyl-L-methionine.</text>
</comment>
<keyword evidence="5 12" id="KW-0489">Methyltransferase</keyword>
<comment type="catalytic activity">
    <reaction evidence="12">
        <text>adenosine(37) in tRNA + 2 reduced [2Fe-2S]-[ferredoxin] + 2 S-adenosyl-L-methionine = 2-methyladenosine(37) in tRNA + 5'-deoxyadenosine + L-methionine + 2 oxidized [2Fe-2S]-[ferredoxin] + S-adenosyl-L-homocysteine</text>
        <dbReference type="Rhea" id="RHEA:43332"/>
        <dbReference type="Rhea" id="RHEA-COMP:10000"/>
        <dbReference type="Rhea" id="RHEA-COMP:10001"/>
        <dbReference type="Rhea" id="RHEA-COMP:10162"/>
        <dbReference type="Rhea" id="RHEA-COMP:10485"/>
        <dbReference type="ChEBI" id="CHEBI:17319"/>
        <dbReference type="ChEBI" id="CHEBI:33737"/>
        <dbReference type="ChEBI" id="CHEBI:33738"/>
        <dbReference type="ChEBI" id="CHEBI:57844"/>
        <dbReference type="ChEBI" id="CHEBI:57856"/>
        <dbReference type="ChEBI" id="CHEBI:59789"/>
        <dbReference type="ChEBI" id="CHEBI:74411"/>
        <dbReference type="ChEBI" id="CHEBI:74497"/>
        <dbReference type="EC" id="2.1.1.192"/>
    </reaction>
</comment>
<comment type="function">
    <text evidence="12">Specifically methylates position 2 of adenine 2503 in 23S rRNA and position 2 of adenine 37 in tRNAs.</text>
</comment>
<keyword evidence="4 12" id="KW-0698">rRNA processing</keyword>
<comment type="caution">
    <text evidence="14">The sequence shown here is derived from an EMBL/GenBank/DDBJ whole genome shotgun (WGS) entry which is preliminary data.</text>
</comment>
<dbReference type="InterPro" id="IPR040072">
    <property type="entry name" value="Methyltransferase_A"/>
</dbReference>
<comment type="similarity">
    <text evidence="12">Belongs to the radical SAM superfamily. RlmN family.</text>
</comment>
<dbReference type="PIRSF" id="PIRSF006004">
    <property type="entry name" value="CHP00048"/>
    <property type="match status" value="1"/>
</dbReference>
<organism evidence="14 15">
    <name type="scientific">Anaerococcus hydrogenalis</name>
    <dbReference type="NCBI Taxonomy" id="33029"/>
    <lineage>
        <taxon>Bacteria</taxon>
        <taxon>Bacillati</taxon>
        <taxon>Bacillota</taxon>
        <taxon>Tissierellia</taxon>
        <taxon>Tissierellales</taxon>
        <taxon>Peptoniphilaceae</taxon>
        <taxon>Anaerococcus</taxon>
    </lineage>
</organism>
<sequence>MIMKQTINDKTIEELEKIFLDLGFKKFRAKQVFRQIHVNKINDFSKMTDLSKKMREDLDKYFYFPKIKVVKEFKSNLDKTKKYLFELDDKNIIEAVFMEYNNRNTICISSQVGCRMGCKFCASTKNGLERSLSAAEIIEEIYLLERENSDISNIVVMGIGEPLDNFSNIEKFIKIITDQKGRNLSHRSITVSTVGLVDKIYDLANLGYDINLAVSLHYAFDEKRMTYMPSGKKYKIKDIIKACDYYLEKTKRRVSYEYVVIDGVNNLREDIDQLENLFKGKNIHINLIPLNPIEEFKHSKTKNNVMDQFQQKLTKKGLNATIRRSMGSDIDASCGQLRNNYAR</sequence>
<accession>A0A2N6UKI6</accession>
<feature type="binding site" evidence="12">
    <location>
        <position position="121"/>
    </location>
    <ligand>
        <name>[4Fe-4S] cluster</name>
        <dbReference type="ChEBI" id="CHEBI:49883"/>
        <note>4Fe-4S-S-AdoMet</note>
    </ligand>
</feature>
<dbReference type="InterPro" id="IPR048641">
    <property type="entry name" value="RlmN_N"/>
</dbReference>
<keyword evidence="10 12" id="KW-0408">Iron</keyword>
<evidence type="ECO:0000256" key="11">
    <source>
        <dbReference type="ARBA" id="ARBA00023014"/>
    </source>
</evidence>
<proteinExistence type="inferred from homology"/>
<evidence type="ECO:0000256" key="7">
    <source>
        <dbReference type="ARBA" id="ARBA00022691"/>
    </source>
</evidence>
<comment type="subcellular location">
    <subcellularLocation>
        <location evidence="1 12">Cytoplasm</location>
    </subcellularLocation>
</comment>
<reference evidence="14 15" key="1">
    <citation type="submission" date="2017-09" db="EMBL/GenBank/DDBJ databases">
        <title>Bacterial strain isolated from the female urinary microbiota.</title>
        <authorList>
            <person name="Thomas-White K."/>
            <person name="Kumar N."/>
            <person name="Forster S."/>
            <person name="Putonti C."/>
            <person name="Lawley T."/>
            <person name="Wolfe A.J."/>
        </authorList>
    </citation>
    <scope>NUCLEOTIDE SEQUENCE [LARGE SCALE GENOMIC DNA]</scope>
    <source>
        <strain evidence="14 15">UMB0204</strain>
    </source>
</reference>
<dbReference type="HAMAP" id="MF_01849">
    <property type="entry name" value="RNA_methyltr_RlmN"/>
    <property type="match status" value="1"/>
</dbReference>
<feature type="domain" description="Radical SAM core" evidence="13">
    <location>
        <begin position="100"/>
        <end position="329"/>
    </location>
</feature>
<feature type="binding site" evidence="12">
    <location>
        <begin position="160"/>
        <end position="161"/>
    </location>
    <ligand>
        <name>S-adenosyl-L-methionine</name>
        <dbReference type="ChEBI" id="CHEBI:59789"/>
    </ligand>
</feature>
<dbReference type="SFLD" id="SFLDS00029">
    <property type="entry name" value="Radical_SAM"/>
    <property type="match status" value="1"/>
</dbReference>
<evidence type="ECO:0000256" key="4">
    <source>
        <dbReference type="ARBA" id="ARBA00022552"/>
    </source>
</evidence>
<dbReference type="InterPro" id="IPR004383">
    <property type="entry name" value="rRNA_lsu_MTrfase_RlmN/Cfr"/>
</dbReference>
<evidence type="ECO:0000259" key="13">
    <source>
        <dbReference type="PROSITE" id="PS51918"/>
    </source>
</evidence>
<name>A0A2N6UKI6_9FIRM</name>
<dbReference type="InterPro" id="IPR013785">
    <property type="entry name" value="Aldolase_TIM"/>
</dbReference>
<evidence type="ECO:0000256" key="5">
    <source>
        <dbReference type="ARBA" id="ARBA00022603"/>
    </source>
</evidence>
<dbReference type="FunFam" id="3.20.20.70:FF:000014">
    <property type="entry name" value="Probable dual-specificity RNA methyltransferase RlmN"/>
    <property type="match status" value="1"/>
</dbReference>
<evidence type="ECO:0000256" key="8">
    <source>
        <dbReference type="ARBA" id="ARBA00022694"/>
    </source>
</evidence>
<dbReference type="Pfam" id="PF04055">
    <property type="entry name" value="Radical_SAM"/>
    <property type="match status" value="1"/>
</dbReference>
<dbReference type="GO" id="GO:0070475">
    <property type="term" value="P:rRNA base methylation"/>
    <property type="evidence" value="ECO:0007669"/>
    <property type="project" value="UniProtKB-UniRule"/>
</dbReference>
<keyword evidence="8 12" id="KW-0819">tRNA processing</keyword>
<dbReference type="GeneID" id="84577788"/>
<comment type="miscellaneous">
    <text evidence="12">Reaction proceeds by a ping-pong mechanism involving intermediate methylation of a conserved cysteine residue.</text>
</comment>
<dbReference type="SFLD" id="SFLDG01062">
    <property type="entry name" value="methyltransferase_(Class_A)"/>
    <property type="match status" value="1"/>
</dbReference>
<evidence type="ECO:0000256" key="3">
    <source>
        <dbReference type="ARBA" id="ARBA00022490"/>
    </source>
</evidence>
<dbReference type="PROSITE" id="PS51918">
    <property type="entry name" value="RADICAL_SAM"/>
    <property type="match status" value="1"/>
</dbReference>
<dbReference type="EMBL" id="PNHP01000001">
    <property type="protein sequence ID" value="PMC82371.1"/>
    <property type="molecule type" value="Genomic_DNA"/>
</dbReference>
<dbReference type="AlphaFoldDB" id="A0A2N6UKI6"/>
<evidence type="ECO:0000256" key="12">
    <source>
        <dbReference type="HAMAP-Rule" id="MF_01849"/>
    </source>
</evidence>
<dbReference type="InterPro" id="IPR058240">
    <property type="entry name" value="rSAM_sf"/>
</dbReference>
<dbReference type="PANTHER" id="PTHR30544">
    <property type="entry name" value="23S RRNA METHYLTRANSFERASE"/>
    <property type="match status" value="1"/>
</dbReference>
<dbReference type="GO" id="GO:0070040">
    <property type="term" value="F:rRNA (adenine(2503)-C2-)-methyltransferase activity"/>
    <property type="evidence" value="ECO:0007669"/>
    <property type="project" value="UniProtKB-UniRule"/>
</dbReference>
<keyword evidence="7 12" id="KW-0949">S-adenosyl-L-methionine</keyword>
<keyword evidence="2 12" id="KW-0004">4Fe-4S</keyword>
<dbReference type="Gene3D" id="1.10.150.530">
    <property type="match status" value="1"/>
</dbReference>
<evidence type="ECO:0000313" key="14">
    <source>
        <dbReference type="EMBL" id="PMC82371.1"/>
    </source>
</evidence>
<feature type="active site" description="S-methylcysteine intermediate" evidence="12">
    <location>
        <position position="334"/>
    </location>
</feature>